<reference evidence="1 2" key="1">
    <citation type="journal article" date="2019" name="Commun. Biol.">
        <title>The bagworm genome reveals a unique fibroin gene that provides high tensile strength.</title>
        <authorList>
            <person name="Kono N."/>
            <person name="Nakamura H."/>
            <person name="Ohtoshi R."/>
            <person name="Tomita M."/>
            <person name="Numata K."/>
            <person name="Arakawa K."/>
        </authorList>
    </citation>
    <scope>NUCLEOTIDE SEQUENCE [LARGE SCALE GENOMIC DNA]</scope>
</reference>
<dbReference type="EMBL" id="BGZK01000509">
    <property type="protein sequence ID" value="GBP47763.1"/>
    <property type="molecule type" value="Genomic_DNA"/>
</dbReference>
<evidence type="ECO:0000313" key="2">
    <source>
        <dbReference type="Proteomes" id="UP000299102"/>
    </source>
</evidence>
<protein>
    <submittedName>
        <fullName evidence="1">Uncharacterized protein</fullName>
    </submittedName>
</protein>
<dbReference type="AlphaFoldDB" id="A0A4C1W9P5"/>
<keyword evidence="2" id="KW-1185">Reference proteome</keyword>
<gene>
    <name evidence="1" type="ORF">EVAR_24013_1</name>
</gene>
<sequence length="108" mass="12857">MDSDSRELNSIKRERFHHPKFDNTEVSTESARNYSRQFLACDLNYVELIKHAARRPRVDSCPTPRTSKEDCFYARTSHERARRVREPVTCIRGPFRLPYRRLSTLRCP</sequence>
<name>A0A4C1W9P5_EUMVA</name>
<proteinExistence type="predicted"/>
<accession>A0A4C1W9P5</accession>
<evidence type="ECO:0000313" key="1">
    <source>
        <dbReference type="EMBL" id="GBP47763.1"/>
    </source>
</evidence>
<organism evidence="1 2">
    <name type="scientific">Eumeta variegata</name>
    <name type="common">Bagworm moth</name>
    <name type="synonym">Eumeta japonica</name>
    <dbReference type="NCBI Taxonomy" id="151549"/>
    <lineage>
        <taxon>Eukaryota</taxon>
        <taxon>Metazoa</taxon>
        <taxon>Ecdysozoa</taxon>
        <taxon>Arthropoda</taxon>
        <taxon>Hexapoda</taxon>
        <taxon>Insecta</taxon>
        <taxon>Pterygota</taxon>
        <taxon>Neoptera</taxon>
        <taxon>Endopterygota</taxon>
        <taxon>Lepidoptera</taxon>
        <taxon>Glossata</taxon>
        <taxon>Ditrysia</taxon>
        <taxon>Tineoidea</taxon>
        <taxon>Psychidae</taxon>
        <taxon>Oiketicinae</taxon>
        <taxon>Eumeta</taxon>
    </lineage>
</organism>
<dbReference type="Proteomes" id="UP000299102">
    <property type="component" value="Unassembled WGS sequence"/>
</dbReference>
<comment type="caution">
    <text evidence="1">The sequence shown here is derived from an EMBL/GenBank/DDBJ whole genome shotgun (WGS) entry which is preliminary data.</text>
</comment>